<dbReference type="EC" id="5.1.3.13" evidence="4"/>
<evidence type="ECO:0000313" key="6">
    <source>
        <dbReference type="Proteomes" id="UP000612899"/>
    </source>
</evidence>
<gene>
    <name evidence="5" type="ORF">Rhe02_76990</name>
</gene>
<evidence type="ECO:0000256" key="2">
    <source>
        <dbReference type="PIRSR" id="PIRSR600888-1"/>
    </source>
</evidence>
<dbReference type="GO" id="GO:0000271">
    <property type="term" value="P:polysaccharide biosynthetic process"/>
    <property type="evidence" value="ECO:0007669"/>
    <property type="project" value="TreeGrafter"/>
</dbReference>
<proteinExistence type="inferred from homology"/>
<dbReference type="Pfam" id="PF00908">
    <property type="entry name" value="dTDP_sugar_isom"/>
    <property type="match status" value="1"/>
</dbReference>
<dbReference type="InterPro" id="IPR000888">
    <property type="entry name" value="RmlC-like"/>
</dbReference>
<comment type="catalytic activity">
    <reaction evidence="4">
        <text>dTDP-4-dehydro-6-deoxy-alpha-D-glucose = dTDP-4-dehydro-beta-L-rhamnose</text>
        <dbReference type="Rhea" id="RHEA:16969"/>
        <dbReference type="ChEBI" id="CHEBI:57649"/>
        <dbReference type="ChEBI" id="CHEBI:62830"/>
        <dbReference type="EC" id="5.1.3.13"/>
    </reaction>
</comment>
<feature type="active site" description="Proton donor" evidence="2">
    <location>
        <position position="132"/>
    </location>
</feature>
<comment type="similarity">
    <text evidence="1 4">Belongs to the dTDP-4-dehydrorhamnose 3,5-epimerase family.</text>
</comment>
<dbReference type="InterPro" id="IPR011051">
    <property type="entry name" value="RmlC_Cupin_sf"/>
</dbReference>
<reference evidence="5" key="1">
    <citation type="submission" date="2021-01" db="EMBL/GenBank/DDBJ databases">
        <title>Whole genome shotgun sequence of Rhizocola hellebori NBRC 109834.</title>
        <authorList>
            <person name="Komaki H."/>
            <person name="Tamura T."/>
        </authorList>
    </citation>
    <scope>NUCLEOTIDE SEQUENCE</scope>
    <source>
        <strain evidence="5">NBRC 109834</strain>
    </source>
</reference>
<dbReference type="UniPathway" id="UPA00124"/>
<dbReference type="NCBIfam" id="TIGR01221">
    <property type="entry name" value="rmlC"/>
    <property type="match status" value="1"/>
</dbReference>
<feature type="site" description="Participates in a stacking interaction with the thymidine ring of dTDP-4-oxo-6-deoxyglucose" evidence="3">
    <location>
        <position position="138"/>
    </location>
</feature>
<keyword evidence="4" id="KW-0413">Isomerase</keyword>
<name>A0A8J3QGE7_9ACTN</name>
<dbReference type="GO" id="GO:0019305">
    <property type="term" value="P:dTDP-rhamnose biosynthetic process"/>
    <property type="evidence" value="ECO:0007669"/>
    <property type="project" value="UniProtKB-UniRule"/>
</dbReference>
<evidence type="ECO:0000313" key="5">
    <source>
        <dbReference type="EMBL" id="GIH09632.1"/>
    </source>
</evidence>
<feature type="active site" description="Proton acceptor" evidence="2">
    <location>
        <position position="62"/>
    </location>
</feature>
<protein>
    <recommendedName>
        <fullName evidence="4">dTDP-4-dehydrorhamnose 3,5-epimerase</fullName>
        <ecNumber evidence="4">5.1.3.13</ecNumber>
    </recommendedName>
    <alternativeName>
        <fullName evidence="4">Thymidine diphospho-4-keto-rhamnose 3,5-epimerase</fullName>
    </alternativeName>
</protein>
<dbReference type="AlphaFoldDB" id="A0A8J3QGE7"/>
<dbReference type="Proteomes" id="UP000612899">
    <property type="component" value="Unassembled WGS sequence"/>
</dbReference>
<comment type="function">
    <text evidence="4">Catalyzes the epimerization of the C3' and C5'positions of dTDP-6-deoxy-D-xylo-4-hexulose, forming dTDP-6-deoxy-L-lyxo-4-hexulose.</text>
</comment>
<dbReference type="InterPro" id="IPR014710">
    <property type="entry name" value="RmlC-like_jellyroll"/>
</dbReference>
<evidence type="ECO:0000256" key="1">
    <source>
        <dbReference type="ARBA" id="ARBA00010154"/>
    </source>
</evidence>
<evidence type="ECO:0000256" key="3">
    <source>
        <dbReference type="PIRSR" id="PIRSR600888-3"/>
    </source>
</evidence>
<organism evidence="5 6">
    <name type="scientific">Rhizocola hellebori</name>
    <dbReference type="NCBI Taxonomy" id="1392758"/>
    <lineage>
        <taxon>Bacteria</taxon>
        <taxon>Bacillati</taxon>
        <taxon>Actinomycetota</taxon>
        <taxon>Actinomycetes</taxon>
        <taxon>Micromonosporales</taxon>
        <taxon>Micromonosporaceae</taxon>
        <taxon>Rhizocola</taxon>
    </lineage>
</organism>
<keyword evidence="6" id="KW-1185">Reference proteome</keyword>
<accession>A0A8J3QGE7</accession>
<dbReference type="PANTHER" id="PTHR21047:SF2">
    <property type="entry name" value="THYMIDINE DIPHOSPHO-4-KETO-RHAMNOSE 3,5-EPIMERASE"/>
    <property type="match status" value="1"/>
</dbReference>
<dbReference type="CDD" id="cd00438">
    <property type="entry name" value="cupin_RmlC"/>
    <property type="match status" value="1"/>
</dbReference>
<dbReference type="Gene3D" id="2.60.120.10">
    <property type="entry name" value="Jelly Rolls"/>
    <property type="match status" value="1"/>
</dbReference>
<comment type="subunit">
    <text evidence="4">Homodimer.</text>
</comment>
<comment type="pathway">
    <text evidence="4">Carbohydrate biosynthesis; dTDP-L-rhamnose biosynthesis.</text>
</comment>
<dbReference type="EMBL" id="BONY01000072">
    <property type="protein sequence ID" value="GIH09632.1"/>
    <property type="molecule type" value="Genomic_DNA"/>
</dbReference>
<dbReference type="RefSeq" id="WP_203913360.1">
    <property type="nucleotide sequence ID" value="NZ_BONY01000072.1"/>
</dbReference>
<sequence>MKIHPLGIEGAFEVEPELRGDSRGQFMEWYRWDALAEAVGHPLKLAQANISISAAGVVRGIHFASVPVGQAKYITCMQGALLDVVVDLRVGSPTFGKWEAVRLNETNRRSVYLAEGLGHGFCALTDNTMIAYMCSAVYNPAAEFVVHPLDPALGIEWPVAQPILSARDETAPTLAEAEQKGILPQFSDCRDYTASLRHGGM</sequence>
<dbReference type="PANTHER" id="PTHR21047">
    <property type="entry name" value="DTDP-6-DEOXY-D-GLUCOSE-3,5 EPIMERASE"/>
    <property type="match status" value="1"/>
</dbReference>
<dbReference type="GO" id="GO:0008830">
    <property type="term" value="F:dTDP-4-dehydrorhamnose 3,5-epimerase activity"/>
    <property type="evidence" value="ECO:0007669"/>
    <property type="project" value="UniProtKB-UniRule"/>
</dbReference>
<comment type="caution">
    <text evidence="5">The sequence shown here is derived from an EMBL/GenBank/DDBJ whole genome shotgun (WGS) entry which is preliminary data.</text>
</comment>
<evidence type="ECO:0000256" key="4">
    <source>
        <dbReference type="RuleBase" id="RU364069"/>
    </source>
</evidence>
<dbReference type="SUPFAM" id="SSF51182">
    <property type="entry name" value="RmlC-like cupins"/>
    <property type="match status" value="1"/>
</dbReference>
<dbReference type="GO" id="GO:0005829">
    <property type="term" value="C:cytosol"/>
    <property type="evidence" value="ECO:0007669"/>
    <property type="project" value="TreeGrafter"/>
</dbReference>